<evidence type="ECO:0000313" key="1">
    <source>
        <dbReference type="EMBL" id="OXA39320.1"/>
    </source>
</evidence>
<comment type="caution">
    <text evidence="1">The sequence shown here is derived from an EMBL/GenBank/DDBJ whole genome shotgun (WGS) entry which is preliminary data.</text>
</comment>
<evidence type="ECO:0000313" key="2">
    <source>
        <dbReference type="Proteomes" id="UP000198287"/>
    </source>
</evidence>
<dbReference type="AlphaFoldDB" id="A0A226D2N9"/>
<dbReference type="EMBL" id="LNIX01000039">
    <property type="protein sequence ID" value="OXA39320.1"/>
    <property type="molecule type" value="Genomic_DNA"/>
</dbReference>
<dbReference type="OrthoDB" id="1607513at2759"/>
<name>A0A226D2N9_FOLCA</name>
<accession>A0A226D2N9</accession>
<gene>
    <name evidence="1" type="ORF">Fcan01_25860</name>
</gene>
<dbReference type="Proteomes" id="UP000198287">
    <property type="component" value="Unassembled WGS sequence"/>
</dbReference>
<dbReference type="InterPro" id="IPR012337">
    <property type="entry name" value="RNaseH-like_sf"/>
</dbReference>
<sequence length="600" mass="67810">MGVIGERVRTVHCGGQRNRDYGGPMTRMSFLILWSFYFNLKFRMANIHSKKGQLNSTTGKGIKKKTSQRDLSTLLTREASNVEDDEEEICSGLQDLVKRTGFETLPQIRVLFDNHFNYVGHKKASDKFVATCKTCIEIGTSKLYCFDLGNFKSNGNRHYRLSHKDIAVGVKPNHTVKEFFSSTQPGYSSTDPIQSRFNTNLDLVCVDGLPSSFINGVGDSQIYSIPNIMGMFPKFYFIITAQIGYLVTDGASNMVCGFRDWINETLQIGESVVEEFDLTNDIDSESSDQSECSDEEEDEISALGVIDDSDTDTEKNVNISLGEIFRFSCYAHGFQPEVNAADLTPPRRHTPIEFYAPPPPINLFPYPFTIEAPRRAAAPRRKIPKIGAAAAKLVGVDLCFQLVVKDVLAKGGRPKDVLDCANNIIKYFMRSSYWRKRLKKVLGKVLLKPAPTRWNYTFYILERLTQDNVYEEVCNLIHEASTGPRKPKNLPPTPSMEVKEKMVEIRDLLKLICDATNLLQEIATTSTKLSTCMKPQLLDGLKARFEGDLTDAVVLNQLHMVQEALPHLQLRWRETFWRHSEASSEFFLDLDLLVGQDDRA</sequence>
<dbReference type="SUPFAM" id="SSF53098">
    <property type="entry name" value="Ribonuclease H-like"/>
    <property type="match status" value="1"/>
</dbReference>
<proteinExistence type="predicted"/>
<reference evidence="1 2" key="1">
    <citation type="submission" date="2015-12" db="EMBL/GenBank/DDBJ databases">
        <title>The genome of Folsomia candida.</title>
        <authorList>
            <person name="Faddeeva A."/>
            <person name="Derks M.F."/>
            <person name="Anvar Y."/>
            <person name="Smit S."/>
            <person name="Van Straalen N."/>
            <person name="Roelofs D."/>
        </authorList>
    </citation>
    <scope>NUCLEOTIDE SEQUENCE [LARGE SCALE GENOMIC DNA]</scope>
    <source>
        <strain evidence="1 2">VU population</strain>
        <tissue evidence="1">Whole body</tissue>
    </source>
</reference>
<keyword evidence="2" id="KW-1185">Reference proteome</keyword>
<organism evidence="1 2">
    <name type="scientific">Folsomia candida</name>
    <name type="common">Springtail</name>
    <dbReference type="NCBI Taxonomy" id="158441"/>
    <lineage>
        <taxon>Eukaryota</taxon>
        <taxon>Metazoa</taxon>
        <taxon>Ecdysozoa</taxon>
        <taxon>Arthropoda</taxon>
        <taxon>Hexapoda</taxon>
        <taxon>Collembola</taxon>
        <taxon>Entomobryomorpha</taxon>
        <taxon>Isotomoidea</taxon>
        <taxon>Isotomidae</taxon>
        <taxon>Proisotominae</taxon>
        <taxon>Folsomia</taxon>
    </lineage>
</organism>
<protein>
    <submittedName>
        <fullName evidence="1">Uncharacterized protein</fullName>
    </submittedName>
</protein>